<feature type="region of interest" description="Disordered" evidence="5">
    <location>
        <begin position="94"/>
        <end position="119"/>
    </location>
</feature>
<evidence type="ECO:0000256" key="5">
    <source>
        <dbReference type="SAM" id="MobiDB-lite"/>
    </source>
</evidence>
<evidence type="ECO:0000256" key="6">
    <source>
        <dbReference type="SAM" id="Phobius"/>
    </source>
</evidence>
<organism evidence="7 8">
    <name type="scientific">Pyricularia grisea</name>
    <name type="common">Crabgrass-specific blast fungus</name>
    <name type="synonym">Magnaporthe grisea</name>
    <dbReference type="NCBI Taxonomy" id="148305"/>
    <lineage>
        <taxon>Eukaryota</taxon>
        <taxon>Fungi</taxon>
        <taxon>Dikarya</taxon>
        <taxon>Ascomycota</taxon>
        <taxon>Pezizomycotina</taxon>
        <taxon>Sordariomycetes</taxon>
        <taxon>Sordariomycetidae</taxon>
        <taxon>Magnaporthales</taxon>
        <taxon>Pyriculariaceae</taxon>
        <taxon>Pyricularia</taxon>
    </lineage>
</organism>
<dbReference type="SUPFAM" id="SSF144083">
    <property type="entry name" value="Magnesium transport protein CorA, transmembrane region"/>
    <property type="match status" value="1"/>
</dbReference>
<dbReference type="InterPro" id="IPR002523">
    <property type="entry name" value="MgTranspt_CorA/ZnTranspt_ZntB"/>
</dbReference>
<dbReference type="EMBL" id="JABSND010000037">
    <property type="protein sequence ID" value="KAI6301517.1"/>
    <property type="molecule type" value="Genomic_DNA"/>
</dbReference>
<keyword evidence="3 6" id="KW-1133">Transmembrane helix</keyword>
<dbReference type="Pfam" id="PF01544">
    <property type="entry name" value="CorA"/>
    <property type="match status" value="1"/>
</dbReference>
<gene>
    <name evidence="7" type="ORF">MCOR33_003043</name>
</gene>
<dbReference type="Proteomes" id="UP001059893">
    <property type="component" value="Unassembled WGS sequence"/>
</dbReference>
<dbReference type="PANTHER" id="PTHR47685:SF1">
    <property type="entry name" value="MAGNESIUM TRANSPORT PROTEIN CORA"/>
    <property type="match status" value="1"/>
</dbReference>
<protein>
    <submittedName>
        <fullName evidence="7">Uncharacterized protein</fullName>
    </submittedName>
</protein>
<keyword evidence="2 6" id="KW-0812">Transmembrane</keyword>
<comment type="subcellular location">
    <subcellularLocation>
        <location evidence="1">Membrane</location>
        <topology evidence="1">Multi-pass membrane protein</topology>
    </subcellularLocation>
</comment>
<keyword evidence="4 6" id="KW-0472">Membrane</keyword>
<evidence type="ECO:0000256" key="1">
    <source>
        <dbReference type="ARBA" id="ARBA00004141"/>
    </source>
</evidence>
<evidence type="ECO:0000256" key="3">
    <source>
        <dbReference type="ARBA" id="ARBA00022989"/>
    </source>
</evidence>
<accession>A0ABQ8NSK1</accession>
<dbReference type="Gene3D" id="1.20.58.340">
    <property type="entry name" value="Magnesium transport protein CorA, transmembrane region"/>
    <property type="match status" value="1"/>
</dbReference>
<feature type="transmembrane region" description="Helical" evidence="6">
    <location>
        <begin position="947"/>
        <end position="967"/>
    </location>
</feature>
<evidence type="ECO:0000313" key="7">
    <source>
        <dbReference type="EMBL" id="KAI6301517.1"/>
    </source>
</evidence>
<sequence length="1079" mass="124210">MTSAHMHPQSPRGGGARRNPRAHCLNPDVRCPSDEHHQPASVVNHVTHYLSCVPLRERASFWTLEHQVWRHEHRVQLAKLTSVESARVRAARETAKVQSRSRPDAAGSEESVAMEQMAAGEPRSEAALAREASQRVFAKMTETALEIRLLYSRAKLIREDLGCRTGLQASSQRYRDPKRIEQGSRDAQEEWEAIDAVIQRQDKDSSSLTDTRYDVEKDFSVCYMQFIQKSANGIDRPFEPDFVTPVSTAGFGSLNTPAIETLPSRRVNRCHLEGSFPNQTVPLSDLLQHEHREDYDECILDHKSKKDRIRYIHIPCNNMEYVEKVIAKYYRKESKLDDGPFADPLQKSRPYMLLRPQFWRGQQRGMNRGHPYLSSLAVHTRHMRPMCESISSDPPHMYHRKADAMALYAPFLHWEYDRYRGILSRCTEQVLKKQREARAQANAETEMRRVIGRLERSWPLPSPPADTRGSSSGVFGDMLHRWHTTRHRARRTDNEACIHHERTFQPNGEKIMDAASRETRAIHVAEELLTPGGLPIKNKLGRYLIHAANLYETITLYRDQKMLEKYLITKEGQYSLHPRRTLGQWANWSPEIIKSTDRDQTVYQGTAMDPNNAHNLMRMERGILGEPQGLHLKTKPSRIGSLGNYRTGSAGNDQRLNSSYPEFVYGQCLRDVRKVPRLVMVDQLWMWILDKNTIITSFACQYGKNRDPSGVFQTIKMRLQSGTIKIRSVYDLALVILRECNASFLDRSRPHDSRPQVMDIFATAIGRIDHKLSVQNASLESWTKSTSNLHSFRYLGADKANPYTVLLDVHRETALQKEIRDILRDLTRIIAVQRQQKEFIDRFVPIAKASILGSSEEGPSLPHEAPDVKIEDVALEAQYASFSRHASYLRLEMDDIIRELESLKSSAERTLEDVLFLLNLKQQQASLLHAWQSVKQGAETVGQSRSIMMFTVVTIFFLPLSFLSSIFGMNNATFADDNNLMSLDHQLVIIFMVSSAIIMLAVWFAFSKWLRTLLWALYRVCATRVMAWLPLYRLKLEPFNKMTSERLVQWADQEVELYQSWVEMTAEISRRKQELLIRG</sequence>
<evidence type="ECO:0000256" key="4">
    <source>
        <dbReference type="ARBA" id="ARBA00023136"/>
    </source>
</evidence>
<dbReference type="InterPro" id="IPR045863">
    <property type="entry name" value="CorA_TM1_TM2"/>
</dbReference>
<evidence type="ECO:0000256" key="2">
    <source>
        <dbReference type="ARBA" id="ARBA00022692"/>
    </source>
</evidence>
<evidence type="ECO:0000313" key="8">
    <source>
        <dbReference type="Proteomes" id="UP001059893"/>
    </source>
</evidence>
<feature type="region of interest" description="Disordered" evidence="5">
    <location>
        <begin position="1"/>
        <end position="23"/>
    </location>
</feature>
<reference evidence="7" key="1">
    <citation type="submission" date="2021-01" db="EMBL/GenBank/DDBJ databases">
        <title>Deciphering the adaptive evolutionary patterns associated with biogeogrpahic diversity in the finger millet blast pathogen Magnaporthe oryzae in Eastern Africa.</title>
        <authorList>
            <person name="Onyema G."/>
            <person name="Shittu T.A."/>
            <person name="Dodsworth S."/>
            <person name="Devilliers S."/>
            <person name="Muthumeenakshi S."/>
            <person name="Sreenivasaprasad S."/>
        </authorList>
    </citation>
    <scope>NUCLEOTIDE SEQUENCE</scope>
    <source>
        <strain evidence="7">D15/s37</strain>
    </source>
</reference>
<proteinExistence type="predicted"/>
<feature type="transmembrane region" description="Helical" evidence="6">
    <location>
        <begin position="987"/>
        <end position="1006"/>
    </location>
</feature>
<dbReference type="PANTHER" id="PTHR47685">
    <property type="entry name" value="MAGNESIUM TRANSPORT PROTEIN CORA"/>
    <property type="match status" value="1"/>
</dbReference>
<dbReference type="InterPro" id="IPR050829">
    <property type="entry name" value="CorA_MIT"/>
</dbReference>
<comment type="caution">
    <text evidence="7">The sequence shown here is derived from an EMBL/GenBank/DDBJ whole genome shotgun (WGS) entry which is preliminary data.</text>
</comment>
<name>A0ABQ8NSK1_PYRGI</name>
<keyword evidence="8" id="KW-1185">Reference proteome</keyword>